<organism evidence="8 9">
    <name type="scientific">Pseudopithomyces chartarum</name>
    <dbReference type="NCBI Taxonomy" id="1892770"/>
    <lineage>
        <taxon>Eukaryota</taxon>
        <taxon>Fungi</taxon>
        <taxon>Dikarya</taxon>
        <taxon>Ascomycota</taxon>
        <taxon>Pezizomycotina</taxon>
        <taxon>Dothideomycetes</taxon>
        <taxon>Pleosporomycetidae</taxon>
        <taxon>Pleosporales</taxon>
        <taxon>Massarineae</taxon>
        <taxon>Didymosphaeriaceae</taxon>
        <taxon>Pseudopithomyces</taxon>
    </lineage>
</organism>
<evidence type="ECO:0000256" key="3">
    <source>
        <dbReference type="ARBA" id="ARBA00022989"/>
    </source>
</evidence>
<evidence type="ECO:0000256" key="1">
    <source>
        <dbReference type="ARBA" id="ARBA00004141"/>
    </source>
</evidence>
<dbReference type="InterPro" id="IPR036259">
    <property type="entry name" value="MFS_trans_sf"/>
</dbReference>
<keyword evidence="3 6" id="KW-1133">Transmembrane helix</keyword>
<evidence type="ECO:0000256" key="5">
    <source>
        <dbReference type="SAM" id="MobiDB-lite"/>
    </source>
</evidence>
<feature type="transmembrane region" description="Helical" evidence="6">
    <location>
        <begin position="89"/>
        <end position="111"/>
    </location>
</feature>
<keyword evidence="2 6" id="KW-0812">Transmembrane</keyword>
<feature type="transmembrane region" description="Helical" evidence="6">
    <location>
        <begin position="123"/>
        <end position="144"/>
    </location>
</feature>
<evidence type="ECO:0000256" key="2">
    <source>
        <dbReference type="ARBA" id="ARBA00022692"/>
    </source>
</evidence>
<feature type="transmembrane region" description="Helical" evidence="6">
    <location>
        <begin position="28"/>
        <end position="54"/>
    </location>
</feature>
<proteinExistence type="predicted"/>
<comment type="subcellular location">
    <subcellularLocation>
        <location evidence="1">Membrane</location>
        <topology evidence="1">Multi-pass membrane protein</topology>
    </subcellularLocation>
</comment>
<dbReference type="EMBL" id="WVTA01000021">
    <property type="protein sequence ID" value="KAK3197013.1"/>
    <property type="molecule type" value="Genomic_DNA"/>
</dbReference>
<dbReference type="Gene3D" id="1.20.1250.20">
    <property type="entry name" value="MFS general substrate transporter like domains"/>
    <property type="match status" value="2"/>
</dbReference>
<feature type="transmembrane region" description="Helical" evidence="6">
    <location>
        <begin position="213"/>
        <end position="232"/>
    </location>
</feature>
<keyword evidence="4 6" id="KW-0472">Membrane</keyword>
<evidence type="ECO:0000256" key="6">
    <source>
        <dbReference type="SAM" id="Phobius"/>
    </source>
</evidence>
<dbReference type="PROSITE" id="PS50850">
    <property type="entry name" value="MFS"/>
    <property type="match status" value="1"/>
</dbReference>
<feature type="transmembrane region" description="Helical" evidence="6">
    <location>
        <begin position="156"/>
        <end position="176"/>
    </location>
</feature>
<evidence type="ECO:0000259" key="7">
    <source>
        <dbReference type="PROSITE" id="PS50850"/>
    </source>
</evidence>
<evidence type="ECO:0000313" key="8">
    <source>
        <dbReference type="EMBL" id="KAK3197013.1"/>
    </source>
</evidence>
<dbReference type="PANTHER" id="PTHR23501:SF43">
    <property type="entry name" value="MULTIDRUG TRANSPORTER, PUTATIVE (AFU_ORTHOLOGUE AFUA_6G03040)-RELATED"/>
    <property type="match status" value="1"/>
</dbReference>
<dbReference type="GO" id="GO:0022857">
    <property type="term" value="F:transmembrane transporter activity"/>
    <property type="evidence" value="ECO:0007669"/>
    <property type="project" value="InterPro"/>
</dbReference>
<name>A0AAN6LML0_9PLEO</name>
<gene>
    <name evidence="8" type="ORF">GRF29_1536g310084</name>
</gene>
<dbReference type="Proteomes" id="UP001280581">
    <property type="component" value="Unassembled WGS sequence"/>
</dbReference>
<dbReference type="InterPro" id="IPR020846">
    <property type="entry name" value="MFS_dom"/>
</dbReference>
<accession>A0AAN6LML0</accession>
<evidence type="ECO:0000313" key="9">
    <source>
        <dbReference type="Proteomes" id="UP001280581"/>
    </source>
</evidence>
<evidence type="ECO:0000256" key="4">
    <source>
        <dbReference type="ARBA" id="ARBA00023136"/>
    </source>
</evidence>
<protein>
    <recommendedName>
        <fullName evidence="7">Major facilitator superfamily (MFS) profile domain-containing protein</fullName>
    </recommendedName>
</protein>
<dbReference type="InterPro" id="IPR011701">
    <property type="entry name" value="MFS"/>
</dbReference>
<dbReference type="SUPFAM" id="SSF103473">
    <property type="entry name" value="MFS general substrate transporter"/>
    <property type="match status" value="2"/>
</dbReference>
<sequence length="340" mass="36443">MAQTAEKKITAKVKPSVVPNISSVRLHLIIAGLWLCLFISALDTTIITTSLLHISSTFSSLSQSPWLITAYLLTYNSFLMITAKLSDIWGLRTILLFFTAFFLIFSMACSAAQSMTQLIVFRALQGIGGSALYSLVFVAIVKLVGVNFTSAERAGILLLPVSLLTPVGAMVGGVLIKKMAAEYILLLATTIVSIGTGLLSSLSIDSAITNPTYGYEIITGFGLGLASTPYYIMLYTSVEEKDVPIGTGILNMLRTLGGAVAVAICSALHNSSLHHSLPTFLSPEQVAGVKTSGTFIAELPEQSRIELGRVFGRSYNRHRVGSDQEEDGGFWEDSGEDDGE</sequence>
<keyword evidence="9" id="KW-1185">Reference proteome</keyword>
<feature type="transmembrane region" description="Helical" evidence="6">
    <location>
        <begin position="183"/>
        <end position="201"/>
    </location>
</feature>
<dbReference type="GO" id="GO:0005886">
    <property type="term" value="C:plasma membrane"/>
    <property type="evidence" value="ECO:0007669"/>
    <property type="project" value="TreeGrafter"/>
</dbReference>
<dbReference type="AlphaFoldDB" id="A0AAN6LML0"/>
<feature type="region of interest" description="Disordered" evidence="5">
    <location>
        <begin position="320"/>
        <end position="340"/>
    </location>
</feature>
<feature type="compositionally biased region" description="Acidic residues" evidence="5">
    <location>
        <begin position="323"/>
        <end position="340"/>
    </location>
</feature>
<dbReference type="PANTHER" id="PTHR23501">
    <property type="entry name" value="MAJOR FACILITATOR SUPERFAMILY"/>
    <property type="match status" value="1"/>
</dbReference>
<dbReference type="Pfam" id="PF07690">
    <property type="entry name" value="MFS_1"/>
    <property type="match status" value="1"/>
</dbReference>
<reference evidence="8 9" key="1">
    <citation type="submission" date="2021-02" db="EMBL/GenBank/DDBJ databases">
        <title>Genome assembly of Pseudopithomyces chartarum.</title>
        <authorList>
            <person name="Jauregui R."/>
            <person name="Singh J."/>
            <person name="Voisey C."/>
        </authorList>
    </citation>
    <scope>NUCLEOTIDE SEQUENCE [LARGE SCALE GENOMIC DNA]</scope>
    <source>
        <strain evidence="8 9">AGR01</strain>
    </source>
</reference>
<feature type="domain" description="Major facilitator superfamily (MFS) profile" evidence="7">
    <location>
        <begin position="29"/>
        <end position="340"/>
    </location>
</feature>
<comment type="caution">
    <text evidence="8">The sequence shown here is derived from an EMBL/GenBank/DDBJ whole genome shotgun (WGS) entry which is preliminary data.</text>
</comment>